<dbReference type="Proteomes" id="UP000801428">
    <property type="component" value="Unassembled WGS sequence"/>
</dbReference>
<dbReference type="AlphaFoldDB" id="A0A9P4T703"/>
<evidence type="ECO:0000256" key="1">
    <source>
        <dbReference type="SAM" id="MobiDB-lite"/>
    </source>
</evidence>
<sequence length="267" mass="28890">MDEQEAADADVQGTRANGSEAQASSIFAFGRGAECIDFNGESSTPARTPESNSTGRDSLMSHHFPIYAPGLSEARTFDWINADRRERGIRHVEGPDTAFEGAWVRTFRTAAEPVKSTSEARSASLAGPSRPPPGFGHESLSQEALDRWERVQQELHILCKAAPTQAKSPTAGRKDSAHHTNAHVERQNDHFVPEGRISPLELHNSLPSNSLPSNSLPSVSCSSLQSGQRLHQNPQHANGLELDETYAAAFGRLFGSADSGTPHLYSL</sequence>
<gene>
    <name evidence="2" type="ORF">E8E13_005760</name>
</gene>
<keyword evidence="3" id="KW-1185">Reference proteome</keyword>
<proteinExistence type="predicted"/>
<protein>
    <submittedName>
        <fullName evidence="2">Uncharacterized protein</fullName>
    </submittedName>
</protein>
<accession>A0A9P4T703</accession>
<dbReference type="EMBL" id="SWKU01000026">
    <property type="protein sequence ID" value="KAF2996716.1"/>
    <property type="molecule type" value="Genomic_DNA"/>
</dbReference>
<comment type="caution">
    <text evidence="2">The sequence shown here is derived from an EMBL/GenBank/DDBJ whole genome shotgun (WGS) entry which is preliminary data.</text>
</comment>
<organism evidence="2 3">
    <name type="scientific">Curvularia kusanoi</name>
    <name type="common">Cochliobolus kusanoi</name>
    <dbReference type="NCBI Taxonomy" id="90978"/>
    <lineage>
        <taxon>Eukaryota</taxon>
        <taxon>Fungi</taxon>
        <taxon>Dikarya</taxon>
        <taxon>Ascomycota</taxon>
        <taxon>Pezizomycotina</taxon>
        <taxon>Dothideomycetes</taxon>
        <taxon>Pleosporomycetidae</taxon>
        <taxon>Pleosporales</taxon>
        <taxon>Pleosporineae</taxon>
        <taxon>Pleosporaceae</taxon>
        <taxon>Curvularia</taxon>
    </lineage>
</organism>
<feature type="region of interest" description="Disordered" evidence="1">
    <location>
        <begin position="161"/>
        <end position="233"/>
    </location>
</feature>
<feature type="region of interest" description="Disordered" evidence="1">
    <location>
        <begin position="111"/>
        <end position="140"/>
    </location>
</feature>
<feature type="region of interest" description="Disordered" evidence="1">
    <location>
        <begin position="1"/>
        <end position="21"/>
    </location>
</feature>
<dbReference type="OrthoDB" id="10660547at2759"/>
<reference evidence="2" key="1">
    <citation type="submission" date="2019-04" db="EMBL/GenBank/DDBJ databases">
        <title>Sequencing of skin fungus with MAO and IRED activity.</title>
        <authorList>
            <person name="Marsaioli A.J."/>
            <person name="Bonatto J.M.C."/>
            <person name="Reis Junior O."/>
        </authorList>
    </citation>
    <scope>NUCLEOTIDE SEQUENCE</scope>
    <source>
        <strain evidence="2">30M1</strain>
    </source>
</reference>
<feature type="compositionally biased region" description="Low complexity" evidence="1">
    <location>
        <begin position="198"/>
        <end position="226"/>
    </location>
</feature>
<feature type="compositionally biased region" description="Basic and acidic residues" evidence="1">
    <location>
        <begin position="172"/>
        <end position="193"/>
    </location>
</feature>
<feature type="compositionally biased region" description="Polar residues" evidence="1">
    <location>
        <begin position="40"/>
        <end position="56"/>
    </location>
</feature>
<evidence type="ECO:0000313" key="2">
    <source>
        <dbReference type="EMBL" id="KAF2996716.1"/>
    </source>
</evidence>
<evidence type="ECO:0000313" key="3">
    <source>
        <dbReference type="Proteomes" id="UP000801428"/>
    </source>
</evidence>
<name>A0A9P4T703_CURKU</name>
<feature type="region of interest" description="Disordered" evidence="1">
    <location>
        <begin position="38"/>
        <end position="59"/>
    </location>
</feature>